<proteinExistence type="inferred from homology"/>
<accession>A0A3A2ZV48</accession>
<dbReference type="SUPFAM" id="SSF51011">
    <property type="entry name" value="Glycosyl hydrolase domain"/>
    <property type="match status" value="1"/>
</dbReference>
<dbReference type="InterPro" id="IPR017853">
    <property type="entry name" value="GH"/>
</dbReference>
<dbReference type="PANTHER" id="PTHR10357:SF232">
    <property type="entry name" value="GLYCOSYL HYDROLASE FAMILY 13 CATALYTIC DOMAIN-CONTAINING PROTEIN"/>
    <property type="match status" value="1"/>
</dbReference>
<dbReference type="InterPro" id="IPR006047">
    <property type="entry name" value="GH13_cat_dom"/>
</dbReference>
<dbReference type="GO" id="GO:0005987">
    <property type="term" value="P:sucrose catabolic process"/>
    <property type="evidence" value="ECO:0007669"/>
    <property type="project" value="TreeGrafter"/>
</dbReference>
<protein>
    <submittedName>
        <fullName evidence="4">Aamy</fullName>
    </submittedName>
</protein>
<name>A0A3A2ZV48_9EURO</name>
<dbReference type="GO" id="GO:0000025">
    <property type="term" value="P:maltose catabolic process"/>
    <property type="evidence" value="ECO:0007669"/>
    <property type="project" value="TreeGrafter"/>
</dbReference>
<comment type="caution">
    <text evidence="4">The sequence shown here is derived from an EMBL/GenBank/DDBJ whole genome shotgun (WGS) entry which is preliminary data.</text>
</comment>
<dbReference type="InterPro" id="IPR045857">
    <property type="entry name" value="O16G_dom_2"/>
</dbReference>
<keyword evidence="2" id="KW-0462">Maltose metabolism</keyword>
<gene>
    <name evidence="4" type="ORF">PHISCL_00624</name>
</gene>
<dbReference type="InterPro" id="IPR013780">
    <property type="entry name" value="Glyco_hydro_b"/>
</dbReference>
<dbReference type="GO" id="GO:0004575">
    <property type="term" value="F:sucrose alpha-glucosidase activity"/>
    <property type="evidence" value="ECO:0007669"/>
    <property type="project" value="TreeGrafter"/>
</dbReference>
<evidence type="ECO:0000313" key="4">
    <source>
        <dbReference type="EMBL" id="RJE27039.1"/>
    </source>
</evidence>
<dbReference type="EMBL" id="MVGC01000010">
    <property type="protein sequence ID" value="RJE27039.1"/>
    <property type="molecule type" value="Genomic_DNA"/>
</dbReference>
<dbReference type="Gene3D" id="2.60.40.1180">
    <property type="entry name" value="Golgi alpha-mannosidase II"/>
    <property type="match status" value="1"/>
</dbReference>
<dbReference type="SUPFAM" id="SSF51445">
    <property type="entry name" value="(Trans)glycosidases"/>
    <property type="match status" value="1"/>
</dbReference>
<comment type="similarity">
    <text evidence="1">Belongs to the glycosyl hydrolase 13 family.</text>
</comment>
<dbReference type="Proteomes" id="UP000266188">
    <property type="component" value="Unassembled WGS sequence"/>
</dbReference>
<dbReference type="Pfam" id="PF00128">
    <property type="entry name" value="Alpha-amylase"/>
    <property type="match status" value="1"/>
</dbReference>
<dbReference type="Gene3D" id="3.20.20.80">
    <property type="entry name" value="Glycosidases"/>
    <property type="match status" value="2"/>
</dbReference>
<evidence type="ECO:0000313" key="5">
    <source>
        <dbReference type="Proteomes" id="UP000266188"/>
    </source>
</evidence>
<dbReference type="Gene3D" id="3.90.400.10">
    <property type="entry name" value="Oligo-1,6-glucosidase, Domain 2"/>
    <property type="match status" value="1"/>
</dbReference>
<feature type="domain" description="Glycosyl hydrolase family 13 catalytic" evidence="3">
    <location>
        <begin position="1"/>
        <end position="328"/>
    </location>
</feature>
<sequence>MHLFSSSQPDLNWDNPEVRDAVYDVVDFWGSKGTDGFRFDVINLVSKTPGLPDAPITEPDKTEQNAVSLYTNGYAILDIPPKEGINICSPNIHKYMHEMNRKVLSKYTNCTVGEMPCGVSEYEASEYVAKERQELSMVFQFDHMNLDGANGDKWQPRKWELWEFERHQRVWQQHMLGNHGWSSLYMENHDQARAVSRFGNPDARFRNELGTPHPQNWKIEDYNDVETQEFYKAKYNERKEKDPSKEPDMSDVMDVIRLKGRDNARTPMLWDNSENGGFTRPGTKPWLRLNEEYADINVQAQERDSDSVLSYFRQLLTLRKQQPVMFYGAYVPVNPTHPNIYAYLRTQGPWRSLTFCNWSSDYAELHLPEEIDTDLAVLLIANYDVGPEPLSHKTRLRPYEARIYSLRN</sequence>
<dbReference type="STRING" id="2070753.A0A3A2ZV48"/>
<keyword evidence="5" id="KW-1185">Reference proteome</keyword>
<evidence type="ECO:0000256" key="1">
    <source>
        <dbReference type="ARBA" id="ARBA00008061"/>
    </source>
</evidence>
<dbReference type="GO" id="GO:0004556">
    <property type="term" value="F:alpha-amylase activity"/>
    <property type="evidence" value="ECO:0007669"/>
    <property type="project" value="TreeGrafter"/>
</dbReference>
<organism evidence="4 5">
    <name type="scientific">Aspergillus sclerotialis</name>
    <dbReference type="NCBI Taxonomy" id="2070753"/>
    <lineage>
        <taxon>Eukaryota</taxon>
        <taxon>Fungi</taxon>
        <taxon>Dikarya</taxon>
        <taxon>Ascomycota</taxon>
        <taxon>Pezizomycotina</taxon>
        <taxon>Eurotiomycetes</taxon>
        <taxon>Eurotiomycetidae</taxon>
        <taxon>Eurotiales</taxon>
        <taxon>Aspergillaceae</taxon>
        <taxon>Aspergillus</taxon>
        <taxon>Aspergillus subgen. Polypaecilum</taxon>
    </lineage>
</organism>
<reference evidence="5" key="1">
    <citation type="submission" date="2017-02" db="EMBL/GenBank/DDBJ databases">
        <authorList>
            <person name="Tafer H."/>
            <person name="Lopandic K."/>
        </authorList>
    </citation>
    <scope>NUCLEOTIDE SEQUENCE [LARGE SCALE GENOMIC DNA]</scope>
    <source>
        <strain evidence="5">CBS 366.77</strain>
    </source>
</reference>
<dbReference type="OrthoDB" id="1740265at2759"/>
<evidence type="ECO:0000256" key="2">
    <source>
        <dbReference type="ARBA" id="ARBA00026248"/>
    </source>
</evidence>
<dbReference type="GO" id="GO:0004574">
    <property type="term" value="F:oligo-1,6-glucosidase activity"/>
    <property type="evidence" value="ECO:0007669"/>
    <property type="project" value="TreeGrafter"/>
</dbReference>
<dbReference type="PANTHER" id="PTHR10357">
    <property type="entry name" value="ALPHA-AMYLASE FAMILY MEMBER"/>
    <property type="match status" value="1"/>
</dbReference>
<evidence type="ECO:0000259" key="3">
    <source>
        <dbReference type="Pfam" id="PF00128"/>
    </source>
</evidence>
<dbReference type="GO" id="GO:0033934">
    <property type="term" value="F:glucan 1,4-alpha-maltotriohydrolase activity"/>
    <property type="evidence" value="ECO:0007669"/>
    <property type="project" value="TreeGrafter"/>
</dbReference>
<dbReference type="AlphaFoldDB" id="A0A3A2ZV48"/>